<name>A0ACC1QFU3_9HYPO</name>
<evidence type="ECO:0000313" key="2">
    <source>
        <dbReference type="Proteomes" id="UP001148737"/>
    </source>
</evidence>
<accession>A0ACC1QFU3</accession>
<gene>
    <name evidence="1" type="ORF">NLG97_g10146</name>
</gene>
<protein>
    <submittedName>
        <fullName evidence="1">Uncharacterized protein</fullName>
    </submittedName>
</protein>
<comment type="caution">
    <text evidence="1">The sequence shown here is derived from an EMBL/GenBank/DDBJ whole genome shotgun (WGS) entry which is preliminary data.</text>
</comment>
<evidence type="ECO:0000313" key="1">
    <source>
        <dbReference type="EMBL" id="KAJ3473761.1"/>
    </source>
</evidence>
<dbReference type="EMBL" id="JANAKD010002381">
    <property type="protein sequence ID" value="KAJ3473761.1"/>
    <property type="molecule type" value="Genomic_DNA"/>
</dbReference>
<proteinExistence type="predicted"/>
<dbReference type="Proteomes" id="UP001148737">
    <property type="component" value="Unassembled WGS sequence"/>
</dbReference>
<sequence>MDLAYDHIQEEAFRRDTPKPGEKSSEEPQSSLNNEIQDAYKAFSASPWGAKIGGFFGNMVKQGESVYNQASKELAERNVDKRHRRPSRCCTIRRGRGGHPDRDQLWRRL</sequence>
<organism evidence="1 2">
    <name type="scientific">Lecanicillium saksenae</name>
    <dbReference type="NCBI Taxonomy" id="468837"/>
    <lineage>
        <taxon>Eukaryota</taxon>
        <taxon>Fungi</taxon>
        <taxon>Dikarya</taxon>
        <taxon>Ascomycota</taxon>
        <taxon>Pezizomycotina</taxon>
        <taxon>Sordariomycetes</taxon>
        <taxon>Hypocreomycetidae</taxon>
        <taxon>Hypocreales</taxon>
        <taxon>Cordycipitaceae</taxon>
        <taxon>Lecanicillium</taxon>
    </lineage>
</organism>
<keyword evidence="2" id="KW-1185">Reference proteome</keyword>
<reference evidence="1" key="1">
    <citation type="submission" date="2022-07" db="EMBL/GenBank/DDBJ databases">
        <title>Genome Sequence of Lecanicillium saksenae.</title>
        <authorList>
            <person name="Buettner E."/>
        </authorList>
    </citation>
    <scope>NUCLEOTIDE SEQUENCE</scope>
    <source>
        <strain evidence="1">VT-O1</strain>
    </source>
</reference>